<dbReference type="PROSITE" id="PS01125">
    <property type="entry name" value="ROK"/>
    <property type="match status" value="1"/>
</dbReference>
<evidence type="ECO:0000256" key="1">
    <source>
        <dbReference type="ARBA" id="ARBA00001946"/>
    </source>
</evidence>
<keyword evidence="2" id="KW-0479">Metal-binding</keyword>
<dbReference type="PANTHER" id="PTHR42742:SF3">
    <property type="entry name" value="FRUCTOKINASE"/>
    <property type="match status" value="1"/>
</dbReference>
<dbReference type="SUPFAM" id="SSF53067">
    <property type="entry name" value="Actin-like ATPase domain"/>
    <property type="match status" value="1"/>
</dbReference>
<dbReference type="PANTHER" id="PTHR42742">
    <property type="entry name" value="TRANSCRIPTIONAL REPRESSOR MPRA"/>
    <property type="match status" value="1"/>
</dbReference>
<dbReference type="RefSeq" id="WP_346246339.1">
    <property type="nucleotide sequence ID" value="NZ_JBDIZK010000004.1"/>
</dbReference>
<dbReference type="InterPro" id="IPR043129">
    <property type="entry name" value="ATPase_NBD"/>
</dbReference>
<keyword evidence="8" id="KW-1185">Reference proteome</keyword>
<accession>A0ABV0B6Y4</accession>
<dbReference type="CDD" id="cd24067">
    <property type="entry name" value="ASKHA_NBD_ROK_BsFRK-like"/>
    <property type="match status" value="1"/>
</dbReference>
<dbReference type="InterPro" id="IPR000600">
    <property type="entry name" value="ROK"/>
</dbReference>
<comment type="cofactor">
    <cofactor evidence="1">
        <name>Mg(2+)</name>
        <dbReference type="ChEBI" id="CHEBI:18420"/>
    </cofactor>
</comment>
<evidence type="ECO:0000256" key="4">
    <source>
        <dbReference type="ARBA" id="ARBA00022842"/>
    </source>
</evidence>
<dbReference type="Gene3D" id="3.30.420.40">
    <property type="match status" value="2"/>
</dbReference>
<dbReference type="Proteomes" id="UP001427805">
    <property type="component" value="Unassembled WGS sequence"/>
</dbReference>
<sequence>MPGIGRFAGIELGGTKAITILAEGDRIIERHVEPTRDPGTTLTSLRNRIDAWQARTPLDGLGIASFGPLQLDPGKRGFGEMLATPKPRWSGAKVAGILTGGLDCPWRIDTDVNGAALAEYRWGAGQGCTSLCYVTIGTGLGGGLLIEGRPVHGAMHPEIGHLRLRRAEGDAFQGACPFHGDCIEGLVCGPALAKRLGMDPAQAPDDHPGWRHAASDIAELCGAILLTSSAQRILFGGSVATSRPFLLPWVRAQIVEQLGSYLPFLSPDSVEHIVQPAGLGTDAGPMGAIALAQAAATTPSI</sequence>
<dbReference type="EC" id="2.7.1.4" evidence="5"/>
<organism evidence="7 8">
    <name type="scientific">Sphingomonas rustica</name>
    <dbReference type="NCBI Taxonomy" id="3103142"/>
    <lineage>
        <taxon>Bacteria</taxon>
        <taxon>Pseudomonadati</taxon>
        <taxon>Pseudomonadota</taxon>
        <taxon>Alphaproteobacteria</taxon>
        <taxon>Sphingomonadales</taxon>
        <taxon>Sphingomonadaceae</taxon>
        <taxon>Sphingomonas</taxon>
    </lineage>
</organism>
<evidence type="ECO:0000256" key="6">
    <source>
        <dbReference type="ARBA" id="ARBA00048451"/>
    </source>
</evidence>
<keyword evidence="4" id="KW-0460">Magnesium</keyword>
<comment type="caution">
    <text evidence="7">The sequence shown here is derived from an EMBL/GenBank/DDBJ whole genome shotgun (WGS) entry which is preliminary data.</text>
</comment>
<dbReference type="Pfam" id="PF00480">
    <property type="entry name" value="ROK"/>
    <property type="match status" value="1"/>
</dbReference>
<name>A0ABV0B6Y4_9SPHN</name>
<evidence type="ECO:0000256" key="3">
    <source>
        <dbReference type="ARBA" id="ARBA00022833"/>
    </source>
</evidence>
<evidence type="ECO:0000313" key="8">
    <source>
        <dbReference type="Proteomes" id="UP001427805"/>
    </source>
</evidence>
<evidence type="ECO:0000256" key="2">
    <source>
        <dbReference type="ARBA" id="ARBA00022723"/>
    </source>
</evidence>
<keyword evidence="3" id="KW-0862">Zinc</keyword>
<dbReference type="InterPro" id="IPR051804">
    <property type="entry name" value="Carb_Metab_Reg_Kinase/Isom"/>
</dbReference>
<reference evidence="7 8" key="1">
    <citation type="submission" date="2024-05" db="EMBL/GenBank/DDBJ databases">
        <title>Sphingomonas sp. HF-S3 16S ribosomal RNA gene Genome sequencing and assembly.</title>
        <authorList>
            <person name="Lee H."/>
        </authorList>
    </citation>
    <scope>NUCLEOTIDE SEQUENCE [LARGE SCALE GENOMIC DNA]</scope>
    <source>
        <strain evidence="7 8">HF-S3</strain>
    </source>
</reference>
<gene>
    <name evidence="7" type="ORF">TPR58_09220</name>
</gene>
<dbReference type="EMBL" id="JBDIZK010000004">
    <property type="protein sequence ID" value="MEN3747349.1"/>
    <property type="molecule type" value="Genomic_DNA"/>
</dbReference>
<comment type="catalytic activity">
    <reaction evidence="6">
        <text>D-fructose + ATP = D-fructose 6-phosphate + ADP + H(+)</text>
        <dbReference type="Rhea" id="RHEA:16125"/>
        <dbReference type="ChEBI" id="CHEBI:15378"/>
        <dbReference type="ChEBI" id="CHEBI:30616"/>
        <dbReference type="ChEBI" id="CHEBI:37721"/>
        <dbReference type="ChEBI" id="CHEBI:61527"/>
        <dbReference type="ChEBI" id="CHEBI:456216"/>
        <dbReference type="EC" id="2.7.1.4"/>
    </reaction>
</comment>
<evidence type="ECO:0000256" key="5">
    <source>
        <dbReference type="ARBA" id="ARBA00038887"/>
    </source>
</evidence>
<proteinExistence type="predicted"/>
<protein>
    <recommendedName>
        <fullName evidence="5">fructokinase</fullName>
        <ecNumber evidence="5">2.7.1.4</ecNumber>
    </recommendedName>
</protein>
<evidence type="ECO:0000313" key="7">
    <source>
        <dbReference type="EMBL" id="MEN3747349.1"/>
    </source>
</evidence>
<dbReference type="InterPro" id="IPR049874">
    <property type="entry name" value="ROK_cs"/>
</dbReference>